<gene>
    <name evidence="1" type="ORF">HCDG_08811</name>
</gene>
<accession>C6HQY9</accession>
<dbReference type="EMBL" id="GG692435">
    <property type="protein sequence ID" value="EER37360.1"/>
    <property type="molecule type" value="Genomic_DNA"/>
</dbReference>
<dbReference type="VEuPathDB" id="FungiDB:HCDG_08811"/>
<evidence type="ECO:0000313" key="2">
    <source>
        <dbReference type="Proteomes" id="UP000002624"/>
    </source>
</evidence>
<reference evidence="2" key="1">
    <citation type="submission" date="2009-05" db="EMBL/GenBank/DDBJ databases">
        <title>The genome sequence of Ajellomyces capsulatus strain H143.</title>
        <authorList>
            <person name="Champion M."/>
            <person name="Cuomo C.A."/>
            <person name="Ma L.-J."/>
            <person name="Henn M.R."/>
            <person name="Sil A."/>
            <person name="Goldman B."/>
            <person name="Young S.K."/>
            <person name="Kodira C.D."/>
            <person name="Zeng Q."/>
            <person name="Koehrsen M."/>
            <person name="Alvarado L."/>
            <person name="Berlin A.M."/>
            <person name="Borenstein D."/>
            <person name="Chen Z."/>
            <person name="Engels R."/>
            <person name="Freedman E."/>
            <person name="Gellesch M."/>
            <person name="Goldberg J."/>
            <person name="Griggs A."/>
            <person name="Gujja S."/>
            <person name="Heiman D.I."/>
            <person name="Hepburn T.A."/>
            <person name="Howarth C."/>
            <person name="Jen D."/>
            <person name="Larson L."/>
            <person name="Lewis B."/>
            <person name="Mehta T."/>
            <person name="Park D."/>
            <person name="Pearson M."/>
            <person name="Roberts A."/>
            <person name="Saif S."/>
            <person name="Shea T.D."/>
            <person name="Shenoy N."/>
            <person name="Sisk P."/>
            <person name="Stolte C."/>
            <person name="Sykes S."/>
            <person name="Walk T."/>
            <person name="White J."/>
            <person name="Yandava C."/>
            <person name="Klein B."/>
            <person name="McEwen J.G."/>
            <person name="Puccia R."/>
            <person name="Goldman G.H."/>
            <person name="Felipe M.S."/>
            <person name="Nino-Vega G."/>
            <person name="San-Blas G."/>
            <person name="Taylor J.W."/>
            <person name="Mendoza L."/>
            <person name="Galagan J.E."/>
            <person name="Nusbaum C."/>
            <person name="Birren B.W."/>
        </authorList>
    </citation>
    <scope>NUCLEOTIDE SEQUENCE [LARGE SCALE GENOMIC DNA]</scope>
    <source>
        <strain evidence="2">H143</strain>
    </source>
</reference>
<dbReference type="OrthoDB" id="10386000at2759"/>
<protein>
    <submittedName>
        <fullName evidence="1">Uncharacterized protein</fullName>
    </submittedName>
</protein>
<dbReference type="Proteomes" id="UP000002624">
    <property type="component" value="Unassembled WGS sequence"/>
</dbReference>
<organism evidence="1 2">
    <name type="scientific">Ajellomyces capsulatus (strain H143)</name>
    <name type="common">Darling's disease fungus</name>
    <name type="synonym">Histoplasma capsulatum</name>
    <dbReference type="NCBI Taxonomy" id="544712"/>
    <lineage>
        <taxon>Eukaryota</taxon>
        <taxon>Fungi</taxon>
        <taxon>Dikarya</taxon>
        <taxon>Ascomycota</taxon>
        <taxon>Pezizomycotina</taxon>
        <taxon>Eurotiomycetes</taxon>
        <taxon>Eurotiomycetidae</taxon>
        <taxon>Onygenales</taxon>
        <taxon>Ajellomycetaceae</taxon>
        <taxon>Histoplasma</taxon>
    </lineage>
</organism>
<sequence>MAVEDGKSGLHNLGGHDSHSLLLLLLSRCAATDEENNIYPGLFPRIGPNSNPLRFFLPAQPKTTQIPPTAPASRSSTLGGSISGGIRTIQVSTPALLVFHESKSATVPMSALPANPLSFLPCGMPTANSGRGVAQCKNTDGGSSFQARWRPVEAKTLLGCHWRQTMSAKHAGTGVLAVHKIGTVEKRANEGQLEKGGIISSWNLDSALG</sequence>
<name>C6HQY9_AJECH</name>
<dbReference type="HOGENOM" id="CLU_1315074_0_0_1"/>
<proteinExistence type="predicted"/>
<dbReference type="AlphaFoldDB" id="C6HQY9"/>
<evidence type="ECO:0000313" key="1">
    <source>
        <dbReference type="EMBL" id="EER37360.1"/>
    </source>
</evidence>